<dbReference type="InterPro" id="IPR053161">
    <property type="entry name" value="Ulvan_degrading_GH"/>
</dbReference>
<gene>
    <name evidence="1" type="ORF">RSSSTS7063_01274</name>
</gene>
<dbReference type="RefSeq" id="WP_144095432.1">
    <property type="nucleotide sequence ID" value="NZ_CABHMX010000010.1"/>
</dbReference>
<evidence type="ECO:0000313" key="2">
    <source>
        <dbReference type="Proteomes" id="UP000408482"/>
    </source>
</evidence>
<dbReference type="InterPro" id="IPR029062">
    <property type="entry name" value="Class_I_gatase-like"/>
</dbReference>
<evidence type="ECO:0000313" key="1">
    <source>
        <dbReference type="EMBL" id="VUX40663.1"/>
    </source>
</evidence>
<name>A0A564W9G9_9FIRM</name>
<organism evidence="1 2">
    <name type="scientific">Blautia luti</name>
    <dbReference type="NCBI Taxonomy" id="89014"/>
    <lineage>
        <taxon>Bacteria</taxon>
        <taxon>Bacillati</taxon>
        <taxon>Bacillota</taxon>
        <taxon>Clostridia</taxon>
        <taxon>Lachnospirales</taxon>
        <taxon>Lachnospiraceae</taxon>
        <taxon>Blautia</taxon>
    </lineage>
</organism>
<dbReference type="AlphaFoldDB" id="A0A564W9G9"/>
<dbReference type="PANTHER" id="PTHR36848">
    <property type="entry name" value="DNA-BINDING PROTEIN (PUTATIVE SECRETED PROTEIN)-RELATED"/>
    <property type="match status" value="1"/>
</dbReference>
<dbReference type="Gene3D" id="3.40.50.880">
    <property type="match status" value="1"/>
</dbReference>
<dbReference type="Pfam" id="PF17132">
    <property type="entry name" value="Glyco_hydro_106"/>
    <property type="match status" value="1"/>
</dbReference>
<dbReference type="EMBL" id="CABHNW010000166">
    <property type="protein sequence ID" value="VUX40663.1"/>
    <property type="molecule type" value="Genomic_DNA"/>
</dbReference>
<dbReference type="Proteomes" id="UP000408482">
    <property type="component" value="Unassembled WGS sequence"/>
</dbReference>
<protein>
    <submittedName>
        <fullName evidence="1">Uncharacterized protein</fullName>
    </submittedName>
</protein>
<dbReference type="PANTHER" id="PTHR36848:SF2">
    <property type="entry name" value="SECRETED PROTEIN"/>
    <property type="match status" value="1"/>
</dbReference>
<keyword evidence="2" id="KW-1185">Reference proteome</keyword>
<accession>A0A564W9G9</accession>
<sequence length="1067" mass="122741">MLYHNGEKLTKEKFQNPGSEYRAAPFWAWNCRMTKAEIDNTLDALKVMGMGGGHIHCRTGMDNSYMGEEFLDLVKYSWKKSLEKNMLTWLYDEDRWPSGAGGGLVTRDHKYRIRFLLFTPECQDGKEIENSELRSSGQAIRSNERTFLGRYQVRLENGYLAEYEKIDENAPLKEGFQEWFAYLEVSGDNPWFNNEAYLNTLDKEAVERFIQVTHEKYYENLGEEFGKTIPAIFTDEPQFSHKQCLDFADERMDVTIPYTDDLEETFRDAYGHSLLKHLPELFWELQGDAVSRIRYEYHDHIAERFAEAFADTVGGWCKEHGIALTGHMMEEPTLETQTAALGEAMRSYRSFEIPGIDMLCDRREFSTAKQAESAVHQFGREGMTSELYGVTNWDFDFRGHKLQGDWQAALGVTVRVPHLTWTSMAGEAKRDYPASISYQSPWYKEYPLVEDYFARVNTALTRGVPHVKLAVIHPVESYWLFWGPKEQTAPIREEMDENFIHMIEWLLYGTVDFDFISESLLPDLNQGQEEKKLLKVGVMKYDTVLVPNCLTLRSSTLEILEKFKERGGRVIFAGQLPKYADAYPSDRGAKLAEKCEIVAFSKYRLLEAVKEARDIEVLEDDGKPATNLIYQMREEGENRWLFLCHVNRTEKISDACIVINELQERKKNQDLPRKEKLRIRIRGSWKVTVYDAMTGEIYPVKAEYHKGDTALERSMFDHDSLLLWLEPAGTASMVSEELLSETDNAENTESGSASEEKKCSCQLDISDQVEIVRSEPNVSILDLAEYAFDGGEWQPEEEILRIDNLFREKLGYPLRMEAFAQPWTNDREEGFEHTLSLRFHIHTEVLLEGIFLAMENDEKTRIFLDEKAVENRTEGWYTDHCIRKVPLPKMESGEHELVVEIPYNSKVNIEAMFLLGEFSVKAVGRDQVLDAVSHKAAFSDLTVQGYPFYGGNVTYKIPFISKGGEVNVRANLFRAPVMKASVDGKEAGYIAFSPYEVSLGELPSGEHLLELTVFGNRVNTFGTLHNCDQKEDWYGPNAWRTTGDLWSYEYQIKPSGLLKAPVLVEKN</sequence>
<proteinExistence type="predicted"/>
<reference evidence="1 2" key="1">
    <citation type="submission" date="2019-07" db="EMBL/GenBank/DDBJ databases">
        <authorList>
            <person name="Hibberd C M."/>
            <person name="Gehrig L. J."/>
            <person name="Chang H.-W."/>
            <person name="Venkatesh S."/>
        </authorList>
    </citation>
    <scope>NUCLEOTIDE SEQUENCE [LARGE SCALE GENOMIC DNA]</scope>
    <source>
        <strain evidence="1">Blautia_luti_SSTS_Bg7063</strain>
    </source>
</reference>